<keyword evidence="7" id="KW-0479">Metal-binding</keyword>
<gene>
    <name evidence="15" type="ORF">E1N52_23845</name>
</gene>
<keyword evidence="5" id="KW-0349">Heme</keyword>
<dbReference type="PANTHER" id="PTHR30529:SF3">
    <property type="entry name" value="CYTOCHROME B561 HOMOLOG 1"/>
    <property type="match status" value="1"/>
</dbReference>
<dbReference type="GO" id="GO:0009055">
    <property type="term" value="F:electron transfer activity"/>
    <property type="evidence" value="ECO:0007669"/>
    <property type="project" value="InterPro"/>
</dbReference>
<comment type="cofactor">
    <cofactor evidence="1">
        <name>heme b</name>
        <dbReference type="ChEBI" id="CHEBI:60344"/>
    </cofactor>
</comment>
<name>A0A4R5LBB4_9BURK</name>
<keyword evidence="6 13" id="KW-0812">Transmembrane</keyword>
<dbReference type="OrthoDB" id="8723024at2"/>
<keyword evidence="3" id="KW-0813">Transport</keyword>
<dbReference type="GO" id="GO:0005886">
    <property type="term" value="C:plasma membrane"/>
    <property type="evidence" value="ECO:0007669"/>
    <property type="project" value="UniProtKB-SubCell"/>
</dbReference>
<evidence type="ECO:0000256" key="7">
    <source>
        <dbReference type="ARBA" id="ARBA00022723"/>
    </source>
</evidence>
<comment type="caution">
    <text evidence="15">The sequence shown here is derived from an EMBL/GenBank/DDBJ whole genome shotgun (WGS) entry which is preliminary data.</text>
</comment>
<feature type="transmembrane region" description="Helical" evidence="13">
    <location>
        <begin position="45"/>
        <end position="68"/>
    </location>
</feature>
<dbReference type="Gene3D" id="1.20.950.20">
    <property type="entry name" value="Transmembrane di-heme cytochromes, Chain C"/>
    <property type="match status" value="1"/>
</dbReference>
<sequence length="177" mass="19749">MATYPAATERYTKPAIFFHWVIFVLIALAYLAIEVRGPKGTDSRAFWSNVHFWAGSLVLALAVLRLVWRLWRGAPAEIDSNALLSFLSRLVHLALYLFIFVQPLLGILMINTGGHPVTLAGLDLQIALVGPDPAARTFLKDAHVLIGNLFYWVIGLHALAAIAHHVVFRDNTLRRMI</sequence>
<feature type="transmembrane region" description="Helical" evidence="13">
    <location>
        <begin position="149"/>
        <end position="168"/>
    </location>
</feature>
<dbReference type="SUPFAM" id="SSF81342">
    <property type="entry name" value="Transmembrane di-heme cytochromes"/>
    <property type="match status" value="1"/>
</dbReference>
<dbReference type="RefSeq" id="WP_133185194.1">
    <property type="nucleotide sequence ID" value="NZ_SMOD01000019.1"/>
</dbReference>
<evidence type="ECO:0000256" key="5">
    <source>
        <dbReference type="ARBA" id="ARBA00022617"/>
    </source>
</evidence>
<evidence type="ECO:0000256" key="12">
    <source>
        <dbReference type="ARBA" id="ARBA00037975"/>
    </source>
</evidence>
<evidence type="ECO:0000256" key="4">
    <source>
        <dbReference type="ARBA" id="ARBA00022475"/>
    </source>
</evidence>
<comment type="subcellular location">
    <subcellularLocation>
        <location evidence="2">Cell membrane</location>
        <topology evidence="2">Multi-pass membrane protein</topology>
    </subcellularLocation>
</comment>
<feature type="domain" description="Cytochrome b561 bacterial/Ni-hydrogenase" evidence="14">
    <location>
        <begin position="10"/>
        <end position="177"/>
    </location>
</feature>
<evidence type="ECO:0000256" key="11">
    <source>
        <dbReference type="ARBA" id="ARBA00023136"/>
    </source>
</evidence>
<keyword evidence="10" id="KW-0408">Iron</keyword>
<dbReference type="AlphaFoldDB" id="A0A4R5LBB4"/>
<keyword evidence="9 13" id="KW-1133">Transmembrane helix</keyword>
<keyword evidence="8" id="KW-0249">Electron transport</keyword>
<dbReference type="InterPro" id="IPR011577">
    <property type="entry name" value="Cyt_b561_bac/Ni-Hgenase"/>
</dbReference>
<evidence type="ECO:0000256" key="9">
    <source>
        <dbReference type="ARBA" id="ARBA00022989"/>
    </source>
</evidence>
<evidence type="ECO:0000256" key="3">
    <source>
        <dbReference type="ARBA" id="ARBA00022448"/>
    </source>
</evidence>
<reference evidence="15 16" key="1">
    <citation type="submission" date="2019-03" db="EMBL/GenBank/DDBJ databases">
        <title>Paraburkholderia sp. isolated from native Mimosa gymnas in Guartela State Park, Brazil.</title>
        <authorList>
            <person name="Paulitsch F."/>
            <person name="Hungria M."/>
            <person name="Delamuta J.R.M."/>
            <person name="Ribeiro R.A."/>
            <person name="Dall'Agnol R."/>
            <person name="Silva J.S.B."/>
        </authorList>
    </citation>
    <scope>NUCLEOTIDE SEQUENCE [LARGE SCALE GENOMIC DNA]</scope>
    <source>
        <strain evidence="15 16">CNPSo 3008</strain>
    </source>
</reference>
<protein>
    <submittedName>
        <fullName evidence="15">Cytochrome b</fullName>
    </submittedName>
</protein>
<evidence type="ECO:0000256" key="6">
    <source>
        <dbReference type="ARBA" id="ARBA00022692"/>
    </source>
</evidence>
<evidence type="ECO:0000313" key="15">
    <source>
        <dbReference type="EMBL" id="TDG05642.1"/>
    </source>
</evidence>
<dbReference type="InterPro" id="IPR052168">
    <property type="entry name" value="Cytochrome_b561_oxidase"/>
</dbReference>
<evidence type="ECO:0000259" key="14">
    <source>
        <dbReference type="Pfam" id="PF01292"/>
    </source>
</evidence>
<keyword evidence="4" id="KW-1003">Cell membrane</keyword>
<dbReference type="Pfam" id="PF01292">
    <property type="entry name" value="Ni_hydr_CYTB"/>
    <property type="match status" value="1"/>
</dbReference>
<feature type="transmembrane region" description="Helical" evidence="13">
    <location>
        <begin position="89"/>
        <end position="110"/>
    </location>
</feature>
<evidence type="ECO:0000256" key="2">
    <source>
        <dbReference type="ARBA" id="ARBA00004651"/>
    </source>
</evidence>
<evidence type="ECO:0000256" key="10">
    <source>
        <dbReference type="ARBA" id="ARBA00023004"/>
    </source>
</evidence>
<evidence type="ECO:0000256" key="8">
    <source>
        <dbReference type="ARBA" id="ARBA00022982"/>
    </source>
</evidence>
<evidence type="ECO:0000256" key="1">
    <source>
        <dbReference type="ARBA" id="ARBA00001970"/>
    </source>
</evidence>
<feature type="transmembrane region" description="Helical" evidence="13">
    <location>
        <begin position="15"/>
        <end position="33"/>
    </location>
</feature>
<evidence type="ECO:0000313" key="16">
    <source>
        <dbReference type="Proteomes" id="UP000295606"/>
    </source>
</evidence>
<proteinExistence type="inferred from homology"/>
<dbReference type="PANTHER" id="PTHR30529">
    <property type="entry name" value="CYTOCHROME B561"/>
    <property type="match status" value="1"/>
</dbReference>
<accession>A0A4R5LBB4</accession>
<dbReference type="Proteomes" id="UP000295606">
    <property type="component" value="Unassembled WGS sequence"/>
</dbReference>
<dbReference type="EMBL" id="SMOD01000019">
    <property type="protein sequence ID" value="TDG05642.1"/>
    <property type="molecule type" value="Genomic_DNA"/>
</dbReference>
<dbReference type="GO" id="GO:0022904">
    <property type="term" value="P:respiratory electron transport chain"/>
    <property type="evidence" value="ECO:0007669"/>
    <property type="project" value="InterPro"/>
</dbReference>
<dbReference type="InterPro" id="IPR016174">
    <property type="entry name" value="Di-haem_cyt_TM"/>
</dbReference>
<keyword evidence="11 13" id="KW-0472">Membrane</keyword>
<organism evidence="15 16">
    <name type="scientific">Paraburkholderia guartelaensis</name>
    <dbReference type="NCBI Taxonomy" id="2546446"/>
    <lineage>
        <taxon>Bacteria</taxon>
        <taxon>Pseudomonadati</taxon>
        <taxon>Pseudomonadota</taxon>
        <taxon>Betaproteobacteria</taxon>
        <taxon>Burkholderiales</taxon>
        <taxon>Burkholderiaceae</taxon>
        <taxon>Paraburkholderia</taxon>
    </lineage>
</organism>
<dbReference type="GO" id="GO:0020037">
    <property type="term" value="F:heme binding"/>
    <property type="evidence" value="ECO:0007669"/>
    <property type="project" value="TreeGrafter"/>
</dbReference>
<dbReference type="GO" id="GO:0046872">
    <property type="term" value="F:metal ion binding"/>
    <property type="evidence" value="ECO:0007669"/>
    <property type="project" value="UniProtKB-KW"/>
</dbReference>
<evidence type="ECO:0000256" key="13">
    <source>
        <dbReference type="SAM" id="Phobius"/>
    </source>
</evidence>
<comment type="similarity">
    <text evidence="12">Belongs to the cytochrome b561 family.</text>
</comment>